<evidence type="ECO:0000256" key="6">
    <source>
        <dbReference type="ARBA" id="ARBA00011757"/>
    </source>
</evidence>
<dbReference type="Proteomes" id="UP000265520">
    <property type="component" value="Unassembled WGS sequence"/>
</dbReference>
<evidence type="ECO:0000256" key="17">
    <source>
        <dbReference type="ARBA" id="ARBA00025148"/>
    </source>
</evidence>
<dbReference type="Gene3D" id="3.30.420.10">
    <property type="entry name" value="Ribonuclease H-like superfamily/Ribonuclease H"/>
    <property type="match status" value="1"/>
</dbReference>
<evidence type="ECO:0000256" key="14">
    <source>
        <dbReference type="ARBA" id="ARBA00023015"/>
    </source>
</evidence>
<comment type="catalytic activity">
    <reaction evidence="1">
        <text>Exonucleolytic cleavage of poly(A) to 5'-AMP.</text>
        <dbReference type="EC" id="3.1.13.4"/>
    </reaction>
</comment>
<evidence type="ECO:0000313" key="19">
    <source>
        <dbReference type="Proteomes" id="UP000265520"/>
    </source>
</evidence>
<evidence type="ECO:0000256" key="10">
    <source>
        <dbReference type="ARBA" id="ARBA00022723"/>
    </source>
</evidence>
<keyword evidence="8" id="KW-0963">Cytoplasm</keyword>
<feature type="non-terminal residue" evidence="18">
    <location>
        <position position="79"/>
    </location>
</feature>
<evidence type="ECO:0000256" key="3">
    <source>
        <dbReference type="ARBA" id="ARBA00004123"/>
    </source>
</evidence>
<name>A0A392QD52_9FABA</name>
<evidence type="ECO:0000256" key="5">
    <source>
        <dbReference type="ARBA" id="ARBA00008372"/>
    </source>
</evidence>
<evidence type="ECO:0000256" key="13">
    <source>
        <dbReference type="ARBA" id="ARBA00022884"/>
    </source>
</evidence>
<evidence type="ECO:0000313" key="18">
    <source>
        <dbReference type="EMBL" id="MCI22303.1"/>
    </source>
</evidence>
<dbReference type="InterPro" id="IPR012337">
    <property type="entry name" value="RNaseH-like_sf"/>
</dbReference>
<comment type="caution">
    <text evidence="18">The sequence shown here is derived from an EMBL/GenBank/DDBJ whole genome shotgun (WGS) entry which is preliminary data.</text>
</comment>
<comment type="cofactor">
    <cofactor evidence="2">
        <name>a divalent metal cation</name>
        <dbReference type="ChEBI" id="CHEBI:60240"/>
    </cofactor>
</comment>
<dbReference type="SUPFAM" id="SSF53098">
    <property type="entry name" value="Ribonuclease H-like"/>
    <property type="match status" value="1"/>
</dbReference>
<dbReference type="GO" id="GO:0004535">
    <property type="term" value="F:poly(A)-specific ribonuclease activity"/>
    <property type="evidence" value="ECO:0007669"/>
    <property type="project" value="UniProtKB-EC"/>
</dbReference>
<protein>
    <recommendedName>
        <fullName evidence="7">poly(A)-specific ribonuclease</fullName>
        <ecNumber evidence="7">3.1.13.4</ecNumber>
    </recommendedName>
</protein>
<keyword evidence="19" id="KW-1185">Reference proteome</keyword>
<dbReference type="GO" id="GO:0005634">
    <property type="term" value="C:nucleus"/>
    <property type="evidence" value="ECO:0007669"/>
    <property type="project" value="UniProtKB-SubCell"/>
</dbReference>
<comment type="function">
    <text evidence="17">Ubiquitous transcription factor required for a diverse set of processes. It is a component of the CCR4 complex involved in the control of gene expression.</text>
</comment>
<dbReference type="InterPro" id="IPR036397">
    <property type="entry name" value="RNaseH_sf"/>
</dbReference>
<dbReference type="EMBL" id="LXQA010129761">
    <property type="protein sequence ID" value="MCI22303.1"/>
    <property type="molecule type" value="Genomic_DNA"/>
</dbReference>
<dbReference type="AlphaFoldDB" id="A0A392QD52"/>
<dbReference type="PANTHER" id="PTHR10797">
    <property type="entry name" value="CCR4-NOT TRANSCRIPTION COMPLEX SUBUNIT"/>
    <property type="match status" value="1"/>
</dbReference>
<comment type="similarity">
    <text evidence="5">Belongs to the CAF1 family.</text>
</comment>
<dbReference type="GO" id="GO:0046872">
    <property type="term" value="F:metal ion binding"/>
    <property type="evidence" value="ECO:0007669"/>
    <property type="project" value="UniProtKB-KW"/>
</dbReference>
<keyword evidence="15" id="KW-0804">Transcription</keyword>
<evidence type="ECO:0000256" key="12">
    <source>
        <dbReference type="ARBA" id="ARBA00022839"/>
    </source>
</evidence>
<dbReference type="InterPro" id="IPR006941">
    <property type="entry name" value="RNase_CAF1"/>
</dbReference>
<evidence type="ECO:0000256" key="7">
    <source>
        <dbReference type="ARBA" id="ARBA00012161"/>
    </source>
</evidence>
<organism evidence="18 19">
    <name type="scientific">Trifolium medium</name>
    <dbReference type="NCBI Taxonomy" id="97028"/>
    <lineage>
        <taxon>Eukaryota</taxon>
        <taxon>Viridiplantae</taxon>
        <taxon>Streptophyta</taxon>
        <taxon>Embryophyta</taxon>
        <taxon>Tracheophyta</taxon>
        <taxon>Spermatophyta</taxon>
        <taxon>Magnoliopsida</taxon>
        <taxon>eudicotyledons</taxon>
        <taxon>Gunneridae</taxon>
        <taxon>Pentapetalae</taxon>
        <taxon>rosids</taxon>
        <taxon>fabids</taxon>
        <taxon>Fabales</taxon>
        <taxon>Fabaceae</taxon>
        <taxon>Papilionoideae</taxon>
        <taxon>50 kb inversion clade</taxon>
        <taxon>NPAAA clade</taxon>
        <taxon>Hologalegina</taxon>
        <taxon>IRL clade</taxon>
        <taxon>Trifolieae</taxon>
        <taxon>Trifolium</taxon>
    </lineage>
</organism>
<reference evidence="18 19" key="1">
    <citation type="journal article" date="2018" name="Front. Plant Sci.">
        <title>Red Clover (Trifolium pratense) and Zigzag Clover (T. medium) - A Picture of Genomic Similarities and Differences.</title>
        <authorList>
            <person name="Dluhosova J."/>
            <person name="Istvanek J."/>
            <person name="Nedelnik J."/>
            <person name="Repkova J."/>
        </authorList>
    </citation>
    <scope>NUCLEOTIDE SEQUENCE [LARGE SCALE GENOMIC DNA]</scope>
    <source>
        <strain evidence="19">cv. 10/8</strain>
        <tissue evidence="18">Leaf</tissue>
    </source>
</reference>
<evidence type="ECO:0000256" key="8">
    <source>
        <dbReference type="ARBA" id="ARBA00022490"/>
    </source>
</evidence>
<evidence type="ECO:0000256" key="16">
    <source>
        <dbReference type="ARBA" id="ARBA00023242"/>
    </source>
</evidence>
<accession>A0A392QD52</accession>
<evidence type="ECO:0000256" key="9">
    <source>
        <dbReference type="ARBA" id="ARBA00022722"/>
    </source>
</evidence>
<keyword evidence="12" id="KW-0269">Exonuclease</keyword>
<keyword evidence="10" id="KW-0479">Metal-binding</keyword>
<sequence length="79" mass="9335">MTTLKKDSKPVLIRQVWAYNVEAEFDLIREAVGRYRFISMDIEFPGVIYSPKADRRHLRPSNLYDYFKANVDALKLIQL</sequence>
<comment type="subcellular location">
    <subcellularLocation>
        <location evidence="4">Cytoplasm</location>
    </subcellularLocation>
    <subcellularLocation>
        <location evidence="3">Nucleus</location>
    </subcellularLocation>
</comment>
<evidence type="ECO:0000256" key="4">
    <source>
        <dbReference type="ARBA" id="ARBA00004496"/>
    </source>
</evidence>
<dbReference type="GO" id="GO:0005737">
    <property type="term" value="C:cytoplasm"/>
    <property type="evidence" value="ECO:0007669"/>
    <property type="project" value="UniProtKB-SubCell"/>
</dbReference>
<evidence type="ECO:0000256" key="1">
    <source>
        <dbReference type="ARBA" id="ARBA00001663"/>
    </source>
</evidence>
<keyword evidence="13" id="KW-0694">RNA-binding</keyword>
<dbReference type="InterPro" id="IPR039637">
    <property type="entry name" value="CNOT7/CNOT8/Pop2"/>
</dbReference>
<keyword evidence="14" id="KW-0805">Transcription regulation</keyword>
<evidence type="ECO:0000256" key="2">
    <source>
        <dbReference type="ARBA" id="ARBA00001968"/>
    </source>
</evidence>
<dbReference type="Pfam" id="PF04857">
    <property type="entry name" value="CAF1"/>
    <property type="match status" value="1"/>
</dbReference>
<keyword evidence="16" id="KW-0539">Nucleus</keyword>
<proteinExistence type="inferred from homology"/>
<comment type="subunit">
    <text evidence="6">Component of the CCR4-NOT complex, at least composed of CRR4 and CAF1 proteins.</text>
</comment>
<dbReference type="GO" id="GO:0003723">
    <property type="term" value="F:RNA binding"/>
    <property type="evidence" value="ECO:0007669"/>
    <property type="project" value="UniProtKB-KW"/>
</dbReference>
<dbReference type="EC" id="3.1.13.4" evidence="7"/>
<keyword evidence="9" id="KW-0540">Nuclease</keyword>
<evidence type="ECO:0000256" key="11">
    <source>
        <dbReference type="ARBA" id="ARBA00022801"/>
    </source>
</evidence>
<dbReference type="GO" id="GO:0030014">
    <property type="term" value="C:CCR4-NOT complex"/>
    <property type="evidence" value="ECO:0007669"/>
    <property type="project" value="InterPro"/>
</dbReference>
<evidence type="ECO:0000256" key="15">
    <source>
        <dbReference type="ARBA" id="ARBA00023163"/>
    </source>
</evidence>
<keyword evidence="11" id="KW-0378">Hydrolase</keyword>